<evidence type="ECO:0000313" key="1">
    <source>
        <dbReference type="EMBL" id="GKV53964.1"/>
    </source>
</evidence>
<accession>A0AAV5MWL4</accession>
<dbReference type="EMBL" id="BPVZ01002515">
    <property type="protein sequence ID" value="GKV53964.1"/>
    <property type="molecule type" value="Genomic_DNA"/>
</dbReference>
<dbReference type="Proteomes" id="UP001054252">
    <property type="component" value="Unassembled WGS sequence"/>
</dbReference>
<reference evidence="1 2" key="1">
    <citation type="journal article" date="2021" name="Commun. Biol.">
        <title>The genome of Shorea leprosula (Dipterocarpaceae) highlights the ecological relevance of drought in aseasonal tropical rainforests.</title>
        <authorList>
            <person name="Ng K.K.S."/>
            <person name="Kobayashi M.J."/>
            <person name="Fawcett J.A."/>
            <person name="Hatakeyama M."/>
            <person name="Paape T."/>
            <person name="Ng C.H."/>
            <person name="Ang C.C."/>
            <person name="Tnah L.H."/>
            <person name="Lee C.T."/>
            <person name="Nishiyama T."/>
            <person name="Sese J."/>
            <person name="O'Brien M.J."/>
            <person name="Copetti D."/>
            <person name="Mohd Noor M.I."/>
            <person name="Ong R.C."/>
            <person name="Putra M."/>
            <person name="Sireger I.Z."/>
            <person name="Indrioko S."/>
            <person name="Kosugi Y."/>
            <person name="Izuno A."/>
            <person name="Isagi Y."/>
            <person name="Lee S.L."/>
            <person name="Shimizu K.K."/>
        </authorList>
    </citation>
    <scope>NUCLEOTIDE SEQUENCE [LARGE SCALE GENOMIC DNA]</scope>
    <source>
        <strain evidence="1">214</strain>
    </source>
</reference>
<keyword evidence="2" id="KW-1185">Reference proteome</keyword>
<feature type="non-terminal residue" evidence="1">
    <location>
        <position position="1"/>
    </location>
</feature>
<evidence type="ECO:0000313" key="2">
    <source>
        <dbReference type="Proteomes" id="UP001054252"/>
    </source>
</evidence>
<organism evidence="1 2">
    <name type="scientific">Rubroshorea leprosula</name>
    <dbReference type="NCBI Taxonomy" id="152421"/>
    <lineage>
        <taxon>Eukaryota</taxon>
        <taxon>Viridiplantae</taxon>
        <taxon>Streptophyta</taxon>
        <taxon>Embryophyta</taxon>
        <taxon>Tracheophyta</taxon>
        <taxon>Spermatophyta</taxon>
        <taxon>Magnoliopsida</taxon>
        <taxon>eudicotyledons</taxon>
        <taxon>Gunneridae</taxon>
        <taxon>Pentapetalae</taxon>
        <taxon>rosids</taxon>
        <taxon>malvids</taxon>
        <taxon>Malvales</taxon>
        <taxon>Dipterocarpaceae</taxon>
        <taxon>Rubroshorea</taxon>
    </lineage>
</organism>
<sequence length="86" mass="9003">CLEPSLSPSIFPHQSFLSSATEQPTPPATAPEPAAAHAPWCLRPFAAAADSASLLLHPSSLQQPAAACSPFSAPPLFCNQILQLQR</sequence>
<proteinExistence type="predicted"/>
<protein>
    <submittedName>
        <fullName evidence="1">Uncharacterized protein</fullName>
    </submittedName>
</protein>
<dbReference type="AlphaFoldDB" id="A0AAV5MWL4"/>
<comment type="caution">
    <text evidence="1">The sequence shown here is derived from an EMBL/GenBank/DDBJ whole genome shotgun (WGS) entry which is preliminary data.</text>
</comment>
<name>A0AAV5MWL4_9ROSI</name>
<gene>
    <name evidence="1" type="ORF">SLEP1_g60475</name>
</gene>